<dbReference type="VEuPathDB" id="GiardiaDB:SS50377_22870"/>
<sequence>MSSFSSNIQDESFDIERYQQLSDQQTLDDVIQCEFEISQSDSQLAPGVKLHQEISFDRSLLMQNPAGSHESSSAHAVRGERSFCAKSYITDSQRDLNTEPNVNLTSPHARILHKNSATLPENEAHCVVPNRDLDIGKKVTLCGASSEGDSSRGVDIEDLLDEGSIPDITDFIQEGQVVTDSEQLTFFTTDNETTENESVAGRKVIQQPDLQQQFSKELIQVTRDIEVDFGQITEALHDVVENMIEKSVFAGADRIPEQVKAELVQQYTVSLLAEQAAISQAIEGQTLAADAQIRAYELLCQQFAENNSKLCNKLSQFNKGYYISNQKEMAKASFPQYAKKQGVVVVPQYAKKQSATITFQKQQSVSNQHPKAKYAMKTNVK</sequence>
<accession>V6LVR9</accession>
<dbReference type="EMBL" id="AUWU02000003">
    <property type="protein sequence ID" value="KAH0575243.1"/>
    <property type="molecule type" value="Genomic_DNA"/>
</dbReference>
<proteinExistence type="predicted"/>
<dbReference type="Proteomes" id="UP000018208">
    <property type="component" value="Unassembled WGS sequence"/>
</dbReference>
<gene>
    <name evidence="1" type="ORF">SS50377_11038</name>
    <name evidence="2" type="ORF">SS50377_22870</name>
</gene>
<evidence type="ECO:0000313" key="1">
    <source>
        <dbReference type="EMBL" id="EST48722.1"/>
    </source>
</evidence>
<evidence type="ECO:0000313" key="3">
    <source>
        <dbReference type="Proteomes" id="UP000018208"/>
    </source>
</evidence>
<dbReference type="EMBL" id="KI545978">
    <property type="protein sequence ID" value="EST48722.1"/>
    <property type="molecule type" value="Genomic_DNA"/>
</dbReference>
<keyword evidence="3" id="KW-1185">Reference proteome</keyword>
<evidence type="ECO:0000313" key="2">
    <source>
        <dbReference type="EMBL" id="KAH0575243.1"/>
    </source>
</evidence>
<reference evidence="1 2" key="1">
    <citation type="journal article" date="2014" name="PLoS Genet.">
        <title>The Genome of Spironucleus salmonicida Highlights a Fish Pathogen Adapted to Fluctuating Environments.</title>
        <authorList>
            <person name="Xu F."/>
            <person name="Jerlstrom-Hultqvist J."/>
            <person name="Einarsson E."/>
            <person name="Astvaldsson A."/>
            <person name="Svard S.G."/>
            <person name="Andersson J.O."/>
        </authorList>
    </citation>
    <scope>NUCLEOTIDE SEQUENCE</scope>
    <source>
        <strain evidence="2">ATCC 50377</strain>
    </source>
</reference>
<organism evidence="1">
    <name type="scientific">Spironucleus salmonicida</name>
    <dbReference type="NCBI Taxonomy" id="348837"/>
    <lineage>
        <taxon>Eukaryota</taxon>
        <taxon>Metamonada</taxon>
        <taxon>Diplomonadida</taxon>
        <taxon>Hexamitidae</taxon>
        <taxon>Hexamitinae</taxon>
        <taxon>Spironucleus</taxon>
    </lineage>
</organism>
<protein>
    <submittedName>
        <fullName evidence="1">Uncharacterized protein</fullName>
    </submittedName>
</protein>
<name>V6LVR9_9EUKA</name>
<dbReference type="AlphaFoldDB" id="V6LVR9"/>
<reference evidence="2" key="2">
    <citation type="submission" date="2020-12" db="EMBL/GenBank/DDBJ databases">
        <title>New Spironucleus salmonicida genome in near-complete chromosomes.</title>
        <authorList>
            <person name="Xu F."/>
            <person name="Kurt Z."/>
            <person name="Jimenez-Gonzalez A."/>
            <person name="Astvaldsson A."/>
            <person name="Andersson J.O."/>
            <person name="Svard S.G."/>
        </authorList>
    </citation>
    <scope>NUCLEOTIDE SEQUENCE</scope>
    <source>
        <strain evidence="2">ATCC 50377</strain>
    </source>
</reference>